<organism evidence="9 10">
    <name type="scientific">Fusarium napiforme</name>
    <dbReference type="NCBI Taxonomy" id="42672"/>
    <lineage>
        <taxon>Eukaryota</taxon>
        <taxon>Fungi</taxon>
        <taxon>Dikarya</taxon>
        <taxon>Ascomycota</taxon>
        <taxon>Pezizomycotina</taxon>
        <taxon>Sordariomycetes</taxon>
        <taxon>Hypocreomycetidae</taxon>
        <taxon>Hypocreales</taxon>
        <taxon>Nectriaceae</taxon>
        <taxon>Fusarium</taxon>
        <taxon>Fusarium fujikuroi species complex</taxon>
    </lineage>
</organism>
<evidence type="ECO:0000256" key="4">
    <source>
        <dbReference type="ARBA" id="ARBA00022692"/>
    </source>
</evidence>
<evidence type="ECO:0000259" key="8">
    <source>
        <dbReference type="PROSITE" id="PS50850"/>
    </source>
</evidence>
<evidence type="ECO:0000256" key="5">
    <source>
        <dbReference type="ARBA" id="ARBA00022989"/>
    </source>
</evidence>
<dbReference type="PROSITE" id="PS00216">
    <property type="entry name" value="SUGAR_TRANSPORT_1"/>
    <property type="match status" value="1"/>
</dbReference>
<feature type="transmembrane region" description="Helical" evidence="7">
    <location>
        <begin position="197"/>
        <end position="218"/>
    </location>
</feature>
<dbReference type="SUPFAM" id="SSF103473">
    <property type="entry name" value="MFS general substrate transporter"/>
    <property type="match status" value="1"/>
</dbReference>
<evidence type="ECO:0000256" key="2">
    <source>
        <dbReference type="ARBA" id="ARBA00010992"/>
    </source>
</evidence>
<protein>
    <submittedName>
        <fullName evidence="9">Myo-inositol transporter</fullName>
    </submittedName>
</protein>
<dbReference type="Proteomes" id="UP000574317">
    <property type="component" value="Unassembled WGS sequence"/>
</dbReference>
<feature type="transmembrane region" description="Helical" evidence="7">
    <location>
        <begin position="82"/>
        <end position="102"/>
    </location>
</feature>
<evidence type="ECO:0000256" key="1">
    <source>
        <dbReference type="ARBA" id="ARBA00004141"/>
    </source>
</evidence>
<comment type="caution">
    <text evidence="9">The sequence shown here is derived from an EMBL/GenBank/DDBJ whole genome shotgun (WGS) entry which is preliminary data.</text>
</comment>
<dbReference type="PANTHER" id="PTHR48020:SF22">
    <property type="entry name" value="MAJOR FACILITATOR SUPERFAMILY (MFS) PROFILE DOMAIN-CONTAINING PROTEIN-RELATED"/>
    <property type="match status" value="1"/>
</dbReference>
<dbReference type="InterPro" id="IPR036259">
    <property type="entry name" value="MFS_trans_sf"/>
</dbReference>
<dbReference type="Gene3D" id="1.20.1250.20">
    <property type="entry name" value="MFS general substrate transporter like domains"/>
    <property type="match status" value="1"/>
</dbReference>
<sequence>MAKNDEVLEASQTQVSHVENDTKGGQVFIEDSAPGLFLNLCVVATAIGGMLFGYDTGVISGVLVVLGDDLDGRLLTPGNKELITALCAAGAFIGAIIAGITADKYGRKPAIWFASVLFTIGAVVQAASYSLVQMCVGRVLVGLGVGSASMIIPLYIAEIAPAKYRGRMISIDMVFLATGSLLAYAFDAAFYKVPHGWRYMVGLGGLPSILLGVLLFWCPESPRQLCFNNRSDECLRVLQRMYPTANETQVAQMMTDIQYGVTQAKALNEEISVRQSLKSLVTVPANHRAAIVACGLMATQ</sequence>
<dbReference type="GO" id="GO:0005366">
    <property type="term" value="F:myo-inositol:proton symporter activity"/>
    <property type="evidence" value="ECO:0007669"/>
    <property type="project" value="TreeGrafter"/>
</dbReference>
<keyword evidence="5 7" id="KW-1133">Transmembrane helix</keyword>
<keyword evidence="3" id="KW-0813">Transport</keyword>
<gene>
    <name evidence="9" type="ORF">FNAPI_2595</name>
</gene>
<dbReference type="PROSITE" id="PS50850">
    <property type="entry name" value="MFS"/>
    <property type="match status" value="1"/>
</dbReference>
<keyword evidence="10" id="KW-1185">Reference proteome</keyword>
<keyword evidence="6 7" id="KW-0472">Membrane</keyword>
<dbReference type="EMBL" id="JAAOAO010000089">
    <property type="protein sequence ID" value="KAF5563523.1"/>
    <property type="molecule type" value="Genomic_DNA"/>
</dbReference>
<dbReference type="GO" id="GO:1904679">
    <property type="term" value="P:myo-inositol import across plasma membrane"/>
    <property type="evidence" value="ECO:0007669"/>
    <property type="project" value="TreeGrafter"/>
</dbReference>
<feature type="transmembrane region" description="Helical" evidence="7">
    <location>
        <begin position="109"/>
        <end position="127"/>
    </location>
</feature>
<feature type="domain" description="Major facilitator superfamily (MFS) profile" evidence="8">
    <location>
        <begin position="41"/>
        <end position="300"/>
    </location>
</feature>
<feature type="transmembrane region" description="Helical" evidence="7">
    <location>
        <begin position="169"/>
        <end position="191"/>
    </location>
</feature>
<dbReference type="PANTHER" id="PTHR48020">
    <property type="entry name" value="PROTON MYO-INOSITOL COTRANSPORTER"/>
    <property type="match status" value="1"/>
</dbReference>
<keyword evidence="4 7" id="KW-0812">Transmembrane</keyword>
<evidence type="ECO:0000313" key="9">
    <source>
        <dbReference type="EMBL" id="KAF5563523.1"/>
    </source>
</evidence>
<dbReference type="PRINTS" id="PR00171">
    <property type="entry name" value="SUGRTRNSPORT"/>
</dbReference>
<evidence type="ECO:0000313" key="10">
    <source>
        <dbReference type="Proteomes" id="UP000574317"/>
    </source>
</evidence>
<evidence type="ECO:0000256" key="6">
    <source>
        <dbReference type="ARBA" id="ARBA00023136"/>
    </source>
</evidence>
<evidence type="ECO:0000256" key="3">
    <source>
        <dbReference type="ARBA" id="ARBA00022448"/>
    </source>
</evidence>
<evidence type="ECO:0000256" key="7">
    <source>
        <dbReference type="SAM" id="Phobius"/>
    </source>
</evidence>
<dbReference type="AlphaFoldDB" id="A0A8H5K033"/>
<dbReference type="InterPro" id="IPR020846">
    <property type="entry name" value="MFS_dom"/>
</dbReference>
<dbReference type="Pfam" id="PF00083">
    <property type="entry name" value="Sugar_tr"/>
    <property type="match status" value="1"/>
</dbReference>
<dbReference type="InterPro" id="IPR005828">
    <property type="entry name" value="MFS_sugar_transport-like"/>
</dbReference>
<dbReference type="InterPro" id="IPR003663">
    <property type="entry name" value="Sugar/inositol_transpt"/>
</dbReference>
<dbReference type="GO" id="GO:0016020">
    <property type="term" value="C:membrane"/>
    <property type="evidence" value="ECO:0007669"/>
    <property type="project" value="UniProtKB-SubCell"/>
</dbReference>
<name>A0A8H5K033_9HYPO</name>
<dbReference type="InterPro" id="IPR050814">
    <property type="entry name" value="Myo-inositol_Transporter"/>
</dbReference>
<accession>A0A8H5K033</accession>
<dbReference type="PROSITE" id="PS00217">
    <property type="entry name" value="SUGAR_TRANSPORT_2"/>
    <property type="match status" value="1"/>
</dbReference>
<proteinExistence type="inferred from homology"/>
<comment type="subcellular location">
    <subcellularLocation>
        <location evidence="1">Membrane</location>
        <topology evidence="1">Multi-pass membrane protein</topology>
    </subcellularLocation>
</comment>
<dbReference type="InterPro" id="IPR005829">
    <property type="entry name" value="Sugar_transporter_CS"/>
</dbReference>
<comment type="similarity">
    <text evidence="2">Belongs to the major facilitator superfamily. Sugar transporter (TC 2.A.1.1) family.</text>
</comment>
<feature type="transmembrane region" description="Helical" evidence="7">
    <location>
        <begin position="139"/>
        <end position="157"/>
    </location>
</feature>
<feature type="transmembrane region" description="Helical" evidence="7">
    <location>
        <begin position="36"/>
        <end position="54"/>
    </location>
</feature>
<reference evidence="9 10" key="1">
    <citation type="submission" date="2020-05" db="EMBL/GenBank/DDBJ databases">
        <title>Identification and distribution of gene clusters putatively required for synthesis of sphingolipid metabolism inhibitors in phylogenetically diverse species of the filamentous fungus Fusarium.</title>
        <authorList>
            <person name="Kim H.-S."/>
            <person name="Busman M."/>
            <person name="Brown D.W."/>
            <person name="Divon H."/>
            <person name="Uhlig S."/>
            <person name="Proctor R.H."/>
        </authorList>
    </citation>
    <scope>NUCLEOTIDE SEQUENCE [LARGE SCALE GENOMIC DNA]</scope>
    <source>
        <strain evidence="9 10">NRRL 25196</strain>
    </source>
</reference>